<feature type="domain" description="TFIIE beta" evidence="9">
    <location>
        <begin position="45"/>
        <end position="124"/>
    </location>
</feature>
<evidence type="ECO:0000256" key="8">
    <source>
        <dbReference type="SAM" id="MobiDB-lite"/>
    </source>
</evidence>
<dbReference type="PIRSF" id="PIRSF016398">
    <property type="entry name" value="TFIIE-beta"/>
    <property type="match status" value="1"/>
</dbReference>
<evidence type="ECO:0000313" key="10">
    <source>
        <dbReference type="EMBL" id="KAF2874300.1"/>
    </source>
</evidence>
<feature type="compositionally biased region" description="Low complexity" evidence="8">
    <location>
        <begin position="13"/>
        <end position="24"/>
    </location>
</feature>
<dbReference type="GO" id="GO:0003677">
    <property type="term" value="F:DNA binding"/>
    <property type="evidence" value="ECO:0007669"/>
    <property type="project" value="UniProtKB-UniRule"/>
</dbReference>
<feature type="compositionally biased region" description="Basic and acidic residues" evidence="8">
    <location>
        <begin position="226"/>
        <end position="235"/>
    </location>
</feature>
<keyword evidence="2 7" id="KW-0805">Transcription regulation</keyword>
<feature type="compositionally biased region" description="Basic residues" evidence="8">
    <location>
        <begin position="236"/>
        <end position="247"/>
    </location>
</feature>
<name>A0A7C8M987_9PLEO</name>
<keyword evidence="3 7" id="KW-0238">DNA-binding</keyword>
<dbReference type="InterPro" id="IPR040501">
    <property type="entry name" value="TFA2_Winged_2"/>
</dbReference>
<evidence type="ECO:0000256" key="7">
    <source>
        <dbReference type="PIRNR" id="PIRNR016398"/>
    </source>
</evidence>
<feature type="region of interest" description="Disordered" evidence="8">
    <location>
        <begin position="223"/>
        <end position="266"/>
    </location>
</feature>
<comment type="function">
    <text evidence="6 7">Recruits TFIIH to the initiation complex and stimulates the RNA polymerase II C-terminal domain kinase and DNA-dependent ATPase activities of TFIIH. Both TFIIH and TFIIE are required for promoter clearance by RNA polymerase.</text>
</comment>
<dbReference type="EMBL" id="JAADJZ010000006">
    <property type="protein sequence ID" value="KAF2874300.1"/>
    <property type="molecule type" value="Genomic_DNA"/>
</dbReference>
<evidence type="ECO:0000256" key="2">
    <source>
        <dbReference type="ARBA" id="ARBA00023015"/>
    </source>
</evidence>
<proteinExistence type="inferred from homology"/>
<dbReference type="PANTHER" id="PTHR12716">
    <property type="entry name" value="TRANSCRIPTION INITIATION FACTOR IIE, BETA SUBUNIT"/>
    <property type="match status" value="1"/>
</dbReference>
<dbReference type="InterPro" id="IPR016656">
    <property type="entry name" value="TFIIE-bsu"/>
</dbReference>
<comment type="subcellular location">
    <subcellularLocation>
        <location evidence="1 7">Nucleus</location>
    </subcellularLocation>
</comment>
<evidence type="ECO:0000256" key="5">
    <source>
        <dbReference type="ARBA" id="ARBA00023242"/>
    </source>
</evidence>
<dbReference type="Pfam" id="PF22254">
    <property type="entry name" value="TFA2_E-tether"/>
    <property type="match status" value="1"/>
</dbReference>
<evidence type="ECO:0000256" key="4">
    <source>
        <dbReference type="ARBA" id="ARBA00023163"/>
    </source>
</evidence>
<sequence length="266" mass="30466">MSFLKANAAARMSAPSPTPSNSSSGGAKRKRPDETPANIVYSQPQETGTGSHIYTQLTYAIEFLRTNQRWHTFKEIVDYLNVQEHDHHSRAHLQNLFRSPNPSNRIEYNEKTGLYRYRPKYDIRSAADLKGYLQNQKSAQGLPIKDLKDGWPAVNEEIKELENAKEVLVKRNQKDSQARTVWINDPSLMHQMDPDFANEWHKIQLPANPDDLRNKLVAVGLKPSSAKREAMASKPKEKKRKAPRRGGKQTNTHMANILKDFSHMRK</sequence>
<comment type="caution">
    <text evidence="10">The sequence shown here is derived from an EMBL/GenBank/DDBJ whole genome shotgun (WGS) entry which is preliminary data.</text>
</comment>
<protein>
    <recommendedName>
        <fullName evidence="7">Transcription initiation factor IIE subunit beta</fullName>
    </recommendedName>
</protein>
<comment type="similarity">
    <text evidence="7">Belongs to the TFIIE beta subunit family.</text>
</comment>
<evidence type="ECO:0000313" key="11">
    <source>
        <dbReference type="Proteomes" id="UP000481861"/>
    </source>
</evidence>
<dbReference type="GO" id="GO:0005673">
    <property type="term" value="C:transcription factor TFIIE complex"/>
    <property type="evidence" value="ECO:0007669"/>
    <property type="project" value="UniProtKB-UniRule"/>
</dbReference>
<dbReference type="PANTHER" id="PTHR12716:SF8">
    <property type="entry name" value="TRANSCRIPTION INITIATION FACTOR IIE SUBUNIT BETA"/>
    <property type="match status" value="1"/>
</dbReference>
<evidence type="ECO:0000256" key="6">
    <source>
        <dbReference type="ARBA" id="ARBA00025581"/>
    </source>
</evidence>
<dbReference type="InterPro" id="IPR003166">
    <property type="entry name" value="TFIIE_bsu_DNA-bd"/>
</dbReference>
<accession>A0A7C8M987</accession>
<keyword evidence="5 7" id="KW-0539">Nucleus</keyword>
<keyword evidence="11" id="KW-1185">Reference proteome</keyword>
<feature type="region of interest" description="Disordered" evidence="8">
    <location>
        <begin position="1"/>
        <end position="34"/>
    </location>
</feature>
<reference evidence="10 11" key="1">
    <citation type="submission" date="2020-01" db="EMBL/GenBank/DDBJ databases">
        <authorList>
            <consortium name="DOE Joint Genome Institute"/>
            <person name="Haridas S."/>
            <person name="Albert R."/>
            <person name="Binder M."/>
            <person name="Bloem J."/>
            <person name="Labutti K."/>
            <person name="Salamov A."/>
            <person name="Andreopoulos B."/>
            <person name="Baker S.E."/>
            <person name="Barry K."/>
            <person name="Bills G."/>
            <person name="Bluhm B.H."/>
            <person name="Cannon C."/>
            <person name="Castanera R."/>
            <person name="Culley D.E."/>
            <person name="Daum C."/>
            <person name="Ezra D."/>
            <person name="Gonzalez J.B."/>
            <person name="Henrissat B."/>
            <person name="Kuo A."/>
            <person name="Liang C."/>
            <person name="Lipzen A."/>
            <person name="Lutzoni F."/>
            <person name="Magnuson J."/>
            <person name="Mondo S."/>
            <person name="Nolan M."/>
            <person name="Ohm R."/>
            <person name="Pangilinan J."/>
            <person name="Park H.-J.H."/>
            <person name="Ramirez L."/>
            <person name="Alfaro M."/>
            <person name="Sun H."/>
            <person name="Tritt A."/>
            <person name="Yoshinaga Y."/>
            <person name="Zwiers L.-H.L."/>
            <person name="Turgeon B.G."/>
            <person name="Goodwin S.B."/>
            <person name="Spatafora J.W."/>
            <person name="Crous P.W."/>
            <person name="Grigoriev I.V."/>
        </authorList>
    </citation>
    <scope>NUCLEOTIDE SEQUENCE [LARGE SCALE GENOMIC DNA]</scope>
    <source>
        <strain evidence="10 11">CBS 611.86</strain>
    </source>
</reference>
<dbReference type="Pfam" id="PF18121">
    <property type="entry name" value="TFA2_Winged_2"/>
    <property type="match status" value="1"/>
</dbReference>
<comment type="subunit">
    <text evidence="7">Tetramer of two alpha and two beta chains.</text>
</comment>
<organism evidence="10 11">
    <name type="scientific">Massariosphaeria phaeospora</name>
    <dbReference type="NCBI Taxonomy" id="100035"/>
    <lineage>
        <taxon>Eukaryota</taxon>
        <taxon>Fungi</taxon>
        <taxon>Dikarya</taxon>
        <taxon>Ascomycota</taxon>
        <taxon>Pezizomycotina</taxon>
        <taxon>Dothideomycetes</taxon>
        <taxon>Pleosporomycetidae</taxon>
        <taxon>Pleosporales</taxon>
        <taxon>Pleosporales incertae sedis</taxon>
        <taxon>Massariosphaeria</taxon>
    </lineage>
</organism>
<dbReference type="AlphaFoldDB" id="A0A7C8M987"/>
<gene>
    <name evidence="10" type="ORF">BDV95DRAFT_565912</name>
</gene>
<dbReference type="GO" id="GO:0006367">
    <property type="term" value="P:transcription initiation at RNA polymerase II promoter"/>
    <property type="evidence" value="ECO:0007669"/>
    <property type="project" value="UniProtKB-UniRule"/>
</dbReference>
<evidence type="ECO:0000259" key="9">
    <source>
        <dbReference type="PROSITE" id="PS51351"/>
    </source>
</evidence>
<dbReference type="OrthoDB" id="5323195at2759"/>
<keyword evidence="4 7" id="KW-0804">Transcription</keyword>
<dbReference type="GO" id="GO:0001097">
    <property type="term" value="F:TFIIH-class transcription factor complex binding"/>
    <property type="evidence" value="ECO:0007669"/>
    <property type="project" value="TreeGrafter"/>
</dbReference>
<dbReference type="PROSITE" id="PS51351">
    <property type="entry name" value="TFIIE_BETA_C"/>
    <property type="match status" value="1"/>
</dbReference>
<evidence type="ECO:0000256" key="3">
    <source>
        <dbReference type="ARBA" id="ARBA00023125"/>
    </source>
</evidence>
<dbReference type="Pfam" id="PF02186">
    <property type="entry name" value="TFIIE_beta"/>
    <property type="match status" value="1"/>
</dbReference>
<dbReference type="InterPro" id="IPR054600">
    <property type="entry name" value="TFA2_E-tether"/>
</dbReference>
<dbReference type="CDD" id="cd07977">
    <property type="entry name" value="TFIIE_beta_winged_helix"/>
    <property type="match status" value="1"/>
</dbReference>
<dbReference type="Proteomes" id="UP000481861">
    <property type="component" value="Unassembled WGS sequence"/>
</dbReference>
<evidence type="ECO:0000256" key="1">
    <source>
        <dbReference type="ARBA" id="ARBA00004123"/>
    </source>
</evidence>